<evidence type="ECO:0000313" key="1">
    <source>
        <dbReference type="EMBL" id="MBO0348124.1"/>
    </source>
</evidence>
<sequence>MIIVDSLFSERHDIAKTWRFEKGLENVFFLLLAENQEPDPGTNERR</sequence>
<gene>
    <name evidence="1" type="ORF">J0895_03205</name>
</gene>
<proteinExistence type="predicted"/>
<evidence type="ECO:0000313" key="2">
    <source>
        <dbReference type="Proteomes" id="UP000664844"/>
    </source>
</evidence>
<dbReference type="RefSeq" id="WP_207086690.1">
    <property type="nucleotide sequence ID" value="NZ_JAFLQW010000076.1"/>
</dbReference>
<dbReference type="EMBL" id="JAFLQW010000076">
    <property type="protein sequence ID" value="MBO0348124.1"/>
    <property type="molecule type" value="Genomic_DNA"/>
</dbReference>
<reference evidence="1 2" key="1">
    <citation type="submission" date="2021-03" db="EMBL/GenBank/DDBJ databases">
        <title>Metabolic Capacity of the Antarctic Cyanobacterium Phormidium pseudopriestleyi that Sustains Oxygenic Photosynthesis in the Presence of Hydrogen Sulfide.</title>
        <authorList>
            <person name="Lumian J.E."/>
            <person name="Jungblut A.D."/>
            <person name="Dillon M.L."/>
            <person name="Hawes I."/>
            <person name="Doran P.T."/>
            <person name="Mackey T.J."/>
            <person name="Dick G.J."/>
            <person name="Grettenberger C.L."/>
            <person name="Sumner D.Y."/>
        </authorList>
    </citation>
    <scope>NUCLEOTIDE SEQUENCE [LARGE SCALE GENOMIC DNA]</scope>
    <source>
        <strain evidence="1 2">FRX01</strain>
    </source>
</reference>
<keyword evidence="2" id="KW-1185">Reference proteome</keyword>
<comment type="caution">
    <text evidence="1">The sequence shown here is derived from an EMBL/GenBank/DDBJ whole genome shotgun (WGS) entry which is preliminary data.</text>
</comment>
<protein>
    <submittedName>
        <fullName evidence="1">Uncharacterized protein</fullName>
    </submittedName>
</protein>
<dbReference type="Proteomes" id="UP000664844">
    <property type="component" value="Unassembled WGS sequence"/>
</dbReference>
<name>A0ABS3FLY3_9CYAN</name>
<organism evidence="1 2">
    <name type="scientific">Phormidium pseudopriestleyi FRX01</name>
    <dbReference type="NCBI Taxonomy" id="1759528"/>
    <lineage>
        <taxon>Bacteria</taxon>
        <taxon>Bacillati</taxon>
        <taxon>Cyanobacteriota</taxon>
        <taxon>Cyanophyceae</taxon>
        <taxon>Oscillatoriophycideae</taxon>
        <taxon>Oscillatoriales</taxon>
        <taxon>Oscillatoriaceae</taxon>
        <taxon>Phormidium</taxon>
    </lineage>
</organism>
<accession>A0ABS3FLY3</accession>